<comment type="similarity">
    <text evidence="1">Belongs to the poly(ADP-ribose) glycohydrolase family.</text>
</comment>
<evidence type="ECO:0000256" key="4">
    <source>
        <dbReference type="PIRSR" id="PIRSR607724-1"/>
    </source>
</evidence>
<dbReference type="GO" id="GO:0006282">
    <property type="term" value="P:regulation of DNA repair"/>
    <property type="evidence" value="ECO:0007669"/>
    <property type="project" value="InterPro"/>
</dbReference>
<dbReference type="Pfam" id="PF20811">
    <property type="entry name" value="PARG_cat_N"/>
    <property type="match status" value="1"/>
</dbReference>
<feature type="active site" evidence="4">
    <location>
        <position position="301"/>
    </location>
</feature>
<gene>
    <name evidence="7" type="ORF">ACAOBT_LOCUS15821</name>
</gene>
<dbReference type="GO" id="GO:0004649">
    <property type="term" value="F:poly(ADP-ribose) glycohydrolase activity"/>
    <property type="evidence" value="ECO:0007669"/>
    <property type="project" value="UniProtKB-EC"/>
</dbReference>
<dbReference type="OrthoDB" id="1937899at2759"/>
<dbReference type="AlphaFoldDB" id="A0A9P0KTR2"/>
<dbReference type="InterPro" id="IPR007724">
    <property type="entry name" value="Poly_GlycHdrlase"/>
</dbReference>
<reference evidence="7" key="1">
    <citation type="submission" date="2022-03" db="EMBL/GenBank/DDBJ databases">
        <authorList>
            <person name="Sayadi A."/>
        </authorList>
    </citation>
    <scope>NUCLEOTIDE SEQUENCE</scope>
</reference>
<dbReference type="GO" id="GO:0009225">
    <property type="term" value="P:nucleotide-sugar metabolic process"/>
    <property type="evidence" value="ECO:0007669"/>
    <property type="project" value="TreeGrafter"/>
</dbReference>
<dbReference type="Proteomes" id="UP001152888">
    <property type="component" value="Unassembled WGS sequence"/>
</dbReference>
<feature type="active site" evidence="4">
    <location>
        <position position="320"/>
    </location>
</feature>
<evidence type="ECO:0000256" key="2">
    <source>
        <dbReference type="ARBA" id="ARBA00012255"/>
    </source>
</evidence>
<protein>
    <recommendedName>
        <fullName evidence="2">poly(ADP-ribose) glycohydrolase</fullName>
        <ecNumber evidence="2">3.2.1.143</ecNumber>
    </recommendedName>
</protein>
<dbReference type="Pfam" id="PF05028">
    <property type="entry name" value="PARG_cat_C"/>
    <property type="match status" value="1"/>
</dbReference>
<dbReference type="GO" id="GO:0005634">
    <property type="term" value="C:nucleus"/>
    <property type="evidence" value="ECO:0007669"/>
    <property type="project" value="TreeGrafter"/>
</dbReference>
<evidence type="ECO:0000313" key="7">
    <source>
        <dbReference type="EMBL" id="CAH1983931.1"/>
    </source>
</evidence>
<evidence type="ECO:0000313" key="8">
    <source>
        <dbReference type="Proteomes" id="UP001152888"/>
    </source>
</evidence>
<dbReference type="EMBL" id="CAKOFQ010006947">
    <property type="protein sequence ID" value="CAH1983931.1"/>
    <property type="molecule type" value="Genomic_DNA"/>
</dbReference>
<comment type="caution">
    <text evidence="7">The sequence shown here is derived from an EMBL/GenBank/DDBJ whole genome shotgun (WGS) entry which is preliminary data.</text>
</comment>
<organism evidence="7 8">
    <name type="scientific">Acanthoscelides obtectus</name>
    <name type="common">Bean weevil</name>
    <name type="synonym">Bruchus obtectus</name>
    <dbReference type="NCBI Taxonomy" id="200917"/>
    <lineage>
        <taxon>Eukaryota</taxon>
        <taxon>Metazoa</taxon>
        <taxon>Ecdysozoa</taxon>
        <taxon>Arthropoda</taxon>
        <taxon>Hexapoda</taxon>
        <taxon>Insecta</taxon>
        <taxon>Pterygota</taxon>
        <taxon>Neoptera</taxon>
        <taxon>Endopterygota</taxon>
        <taxon>Coleoptera</taxon>
        <taxon>Polyphaga</taxon>
        <taxon>Cucujiformia</taxon>
        <taxon>Chrysomeloidea</taxon>
        <taxon>Chrysomelidae</taxon>
        <taxon>Bruchinae</taxon>
        <taxon>Bruchini</taxon>
        <taxon>Acanthoscelides</taxon>
    </lineage>
</organism>
<dbReference type="InterPro" id="IPR048362">
    <property type="entry name" value="PARG_helical"/>
</dbReference>
<evidence type="ECO:0000256" key="3">
    <source>
        <dbReference type="ARBA" id="ARBA00022801"/>
    </source>
</evidence>
<proteinExistence type="inferred from homology"/>
<dbReference type="GO" id="GO:0005737">
    <property type="term" value="C:cytoplasm"/>
    <property type="evidence" value="ECO:0007669"/>
    <property type="project" value="TreeGrafter"/>
</dbReference>
<dbReference type="GO" id="GO:1990966">
    <property type="term" value="P:ATP generation from poly-ADP-D-ribose"/>
    <property type="evidence" value="ECO:0007669"/>
    <property type="project" value="TreeGrafter"/>
</dbReference>
<accession>A0A9P0KTR2</accession>
<evidence type="ECO:0000259" key="6">
    <source>
        <dbReference type="Pfam" id="PF20811"/>
    </source>
</evidence>
<dbReference type="PANTHER" id="PTHR12837:SF15">
    <property type="entry name" value="POLY(ADP-RIBOSE) GLYCOHYDROLASE"/>
    <property type="match status" value="1"/>
</dbReference>
<evidence type="ECO:0000259" key="5">
    <source>
        <dbReference type="Pfam" id="PF05028"/>
    </source>
</evidence>
<dbReference type="EC" id="3.2.1.143" evidence="2"/>
<evidence type="ECO:0000256" key="1">
    <source>
        <dbReference type="ARBA" id="ARBA00009545"/>
    </source>
</evidence>
<feature type="active site" evidence="4">
    <location>
        <position position="319"/>
    </location>
</feature>
<keyword evidence="3" id="KW-0378">Hydrolase</keyword>
<name>A0A9P0KTR2_ACAOB</name>
<dbReference type="InterPro" id="IPR046372">
    <property type="entry name" value="PARG_cat_C"/>
</dbReference>
<sequence>MEIDMEKDDPDNSERTWLGASLAELYKGKGSWCFSIPPVNASKYHTVLYELPATLKEPPKPHISQSQPSDDDCVLMPHSEKNLFSTKEDGQTVIKLRWHIINENLLKPIKNSQELESAINSYYTSSLPKFTALHYFFEQVLDHHETDSFFQGLLPKIINLALQLPDLLPQSFLLLKSNHNRSVSLSQLQVATLLANAFLCTFPWKKGMSTCPGINFMRLFAASQRPKRKDSVMEKLRCLIHYFRRVTERCPVGVLTFERRFIHRSTMPRWDMLDNIIGRTKLHVNSAGTIEDDGIGLLQVDFAHKLVGGGVLEYGCVQEEIRFVICPELIVSRMFVEALGDQEAVIVTGPERFSKYNGYGQEFKWDGNFVDETPHDEYGRRRTSVCMIDAIHFKKSKDQFYPSAMLRELNKAYVGFSSSMKGNLSPVATGNWGCGVYRGLSTLKSLLQLIACNAAERDMVYYTLEIES</sequence>
<feature type="domain" description="PARG helical" evidence="6">
    <location>
        <begin position="142"/>
        <end position="259"/>
    </location>
</feature>
<dbReference type="PANTHER" id="PTHR12837">
    <property type="entry name" value="POLY ADP-RIBOSE GLYCOHYDROLASE"/>
    <property type="match status" value="1"/>
</dbReference>
<keyword evidence="8" id="KW-1185">Reference proteome</keyword>
<feature type="domain" description="PARG catalytic Macro" evidence="5">
    <location>
        <begin position="280"/>
        <end position="465"/>
    </location>
</feature>
<dbReference type="GO" id="GO:0005975">
    <property type="term" value="P:carbohydrate metabolic process"/>
    <property type="evidence" value="ECO:0007669"/>
    <property type="project" value="InterPro"/>
</dbReference>